<name>A0A1R2AXC7_9CILI</name>
<organism evidence="3 4">
    <name type="scientific">Stentor coeruleus</name>
    <dbReference type="NCBI Taxonomy" id="5963"/>
    <lineage>
        <taxon>Eukaryota</taxon>
        <taxon>Sar</taxon>
        <taxon>Alveolata</taxon>
        <taxon>Ciliophora</taxon>
        <taxon>Postciliodesmatophora</taxon>
        <taxon>Heterotrichea</taxon>
        <taxon>Heterotrichida</taxon>
        <taxon>Stentoridae</taxon>
        <taxon>Stentor</taxon>
    </lineage>
</organism>
<feature type="region of interest" description="Disordered" evidence="2">
    <location>
        <begin position="680"/>
        <end position="719"/>
    </location>
</feature>
<dbReference type="OrthoDB" id="312045at2759"/>
<dbReference type="InterPro" id="IPR016024">
    <property type="entry name" value="ARM-type_fold"/>
</dbReference>
<keyword evidence="1" id="KW-0175">Coiled coil</keyword>
<reference evidence="3 4" key="1">
    <citation type="submission" date="2016-11" db="EMBL/GenBank/DDBJ databases">
        <title>The macronuclear genome of Stentor coeruleus: a giant cell with tiny introns.</title>
        <authorList>
            <person name="Slabodnick M."/>
            <person name="Ruby J.G."/>
            <person name="Reiff S.B."/>
            <person name="Swart E.C."/>
            <person name="Gosai S."/>
            <person name="Prabakaran S."/>
            <person name="Witkowska E."/>
            <person name="Larue G.E."/>
            <person name="Fisher S."/>
            <person name="Freeman R.M."/>
            <person name="Gunawardena J."/>
            <person name="Chu W."/>
            <person name="Stover N.A."/>
            <person name="Gregory B.D."/>
            <person name="Nowacki M."/>
            <person name="Derisi J."/>
            <person name="Roy S.W."/>
            <person name="Marshall W.F."/>
            <person name="Sood P."/>
        </authorList>
    </citation>
    <scope>NUCLEOTIDE SEQUENCE [LARGE SCALE GENOMIC DNA]</scope>
    <source>
        <strain evidence="3">WM001</strain>
    </source>
</reference>
<feature type="compositionally biased region" description="Polar residues" evidence="2">
    <location>
        <begin position="682"/>
        <end position="704"/>
    </location>
</feature>
<evidence type="ECO:0000256" key="2">
    <source>
        <dbReference type="SAM" id="MobiDB-lite"/>
    </source>
</evidence>
<feature type="coiled-coil region" evidence="1">
    <location>
        <begin position="1151"/>
        <end position="1270"/>
    </location>
</feature>
<dbReference type="SUPFAM" id="SSF48371">
    <property type="entry name" value="ARM repeat"/>
    <property type="match status" value="1"/>
</dbReference>
<comment type="caution">
    <text evidence="3">The sequence shown here is derived from an EMBL/GenBank/DDBJ whole genome shotgun (WGS) entry which is preliminary data.</text>
</comment>
<dbReference type="EMBL" id="MPUH01001241">
    <property type="protein sequence ID" value="OMJ69095.1"/>
    <property type="molecule type" value="Genomic_DNA"/>
</dbReference>
<accession>A0A1R2AXC7</accession>
<protein>
    <submittedName>
        <fullName evidence="3">Uncharacterized protein</fullName>
    </submittedName>
</protein>
<keyword evidence="4" id="KW-1185">Reference proteome</keyword>
<evidence type="ECO:0000256" key="1">
    <source>
        <dbReference type="SAM" id="Coils"/>
    </source>
</evidence>
<proteinExistence type="predicted"/>
<sequence length="1471" mass="169031">MEVTESLLTWLHESNVLKHPPIHENRKLYIHELDAQAFECGLRFVPLISRVIKAVNNSDRIPTPVPEINSLKDTNSSAAKLYNWNILIKALESIDVNVDSDMKALIIAGDRPLVADILKAIYLAEITLKSENHSVDGNKKRKRHKFLEEGALLLNELDVNIPLNESENTLEFLVLSFCKSFNVNSKTAAGLLVQSGKFLTQILTKGLKGKTEPVISWYSLVSSYAQVFSELISKEKSSFSVHLVLNSLKSGLLSKDFSVVQKCCDCLVALHTHLAANSISCWEWFSTEAYSIALKAYDTFKEDVTTYVLKLLVAYGKNNLKDVFGQMLISNYSEPIQCFNVISSFWGYVDENSSAYDDLQTQGLVDYWAEFGLREAEKEPALITPTRVSALGFLCDVWLKFAKYIEQHEDSANSILTVIKRACREKSKILKIICYGRLFLLLSDFSMKKNSYAPIIFKTLTFALVENYAFDRIREFLIYNFLFVMEDVSSLPVSILIEPYIKQTQVLQKPKYSTADFDFYVALARHPKLTVKDAIVLADSLGKIYYSDFVYANSAEIPLVLIIGRFIDEKPMQEFIGKFIGLGLKILYAKMPPKPKGPAKEILTKEEYEEEKILNYYKKLVLTLTEKVIHLENSEMNVDLKEILIKGCVEVKKITGSTYKGLKLVLDLLGDSSSMIEKYENKNSIPSSRGNSATSRSIVSYGNSSHKRNQSMASRPRERALSDIEKVKRQRREKEYIEKSQSEMRRREEQKKKKVLRLQLEQRKIFLGLESKSELSHPIVAKEIPPIIEMPIILIEDETQQDQEIIQCALKKFARVFRAIFNHYANTGYKIQKFSFKAPFENMMDKKTFISDGETVKMLRDHGISNTLVTTEEIKRLITWFMQKMKLKGIELEYFPLAMYYIAEFIYTRHPVNYSDYPPGICLLVLMNQFSKSLSKIVPQHYFTEPDYGVGDRDVIKMLNSKIKQDPELNLPEGFKKVTEKDLVIEYKIPKELGLSKSAKAAVEILDDIIFVALKIHIITPVVKIVRVNLVKGMLVKPEIEAEDKKKDLGVPINRAVYKIQPLPAYMNFTPGIKLEVARLQNLYPIDLLQECARCLDDLICTTQSKSFEIISRNPKPAGSIINKAVQQRLTEEALIIAEKHKTEAKRKLHKQLLLEQLKFLRSKKEEQFNEEVHIKSKERELEELKKRQKLEQRTKEKQEIERKIREFKIKKEEEETQRAEQERDTLQKLEEKKRRDREEFLKQAKRKLLENMNSKKEQKEKRLLEMNTNKNKDEIKIHNRKLLLQKLVQSKMGINKERNLKDQVCTAMIDSAVNNMFNMFSPGLDIIYQYFCKLAPVASGDQNLMSLAGYAKFVSVFAISPSLVSTEESVRIFKGITKNKTAESGINSSEFKEILVTIAISGIKVLEKEANKKLESYGALMNEMFMWISIPMESKKATELVKKISNNTHSINPRDKKRNKNLIIKELTSG</sequence>
<evidence type="ECO:0000313" key="4">
    <source>
        <dbReference type="Proteomes" id="UP000187209"/>
    </source>
</evidence>
<dbReference type="Proteomes" id="UP000187209">
    <property type="component" value="Unassembled WGS sequence"/>
</dbReference>
<gene>
    <name evidence="3" type="ORF">SteCoe_33282</name>
</gene>
<evidence type="ECO:0000313" key="3">
    <source>
        <dbReference type="EMBL" id="OMJ69095.1"/>
    </source>
</evidence>